<evidence type="ECO:0000313" key="1">
    <source>
        <dbReference type="EMBL" id="JAE23337.1"/>
    </source>
</evidence>
<proteinExistence type="predicted"/>
<name>A0A0A9GFS3_ARUDO</name>
<dbReference type="EMBL" id="GBRH01174559">
    <property type="protein sequence ID" value="JAE23337.1"/>
    <property type="molecule type" value="Transcribed_RNA"/>
</dbReference>
<organism evidence="1">
    <name type="scientific">Arundo donax</name>
    <name type="common">Giant reed</name>
    <name type="synonym">Donax arundinaceus</name>
    <dbReference type="NCBI Taxonomy" id="35708"/>
    <lineage>
        <taxon>Eukaryota</taxon>
        <taxon>Viridiplantae</taxon>
        <taxon>Streptophyta</taxon>
        <taxon>Embryophyta</taxon>
        <taxon>Tracheophyta</taxon>
        <taxon>Spermatophyta</taxon>
        <taxon>Magnoliopsida</taxon>
        <taxon>Liliopsida</taxon>
        <taxon>Poales</taxon>
        <taxon>Poaceae</taxon>
        <taxon>PACMAD clade</taxon>
        <taxon>Arundinoideae</taxon>
        <taxon>Arundineae</taxon>
        <taxon>Arundo</taxon>
    </lineage>
</organism>
<dbReference type="AlphaFoldDB" id="A0A0A9GFS3"/>
<reference evidence="1" key="2">
    <citation type="journal article" date="2015" name="Data Brief">
        <title>Shoot transcriptome of the giant reed, Arundo donax.</title>
        <authorList>
            <person name="Barrero R.A."/>
            <person name="Guerrero F.D."/>
            <person name="Moolhuijzen P."/>
            <person name="Goolsby J.A."/>
            <person name="Tidwell J."/>
            <person name="Bellgard S.E."/>
            <person name="Bellgard M.I."/>
        </authorList>
    </citation>
    <scope>NUCLEOTIDE SEQUENCE</scope>
    <source>
        <tissue evidence="1">Shoot tissue taken approximately 20 cm above the soil surface</tissue>
    </source>
</reference>
<reference evidence="1" key="1">
    <citation type="submission" date="2014-09" db="EMBL/GenBank/DDBJ databases">
        <authorList>
            <person name="Magalhaes I.L.F."/>
            <person name="Oliveira U."/>
            <person name="Santos F.R."/>
            <person name="Vidigal T.H.D.A."/>
            <person name="Brescovit A.D."/>
            <person name="Santos A.J."/>
        </authorList>
    </citation>
    <scope>NUCLEOTIDE SEQUENCE</scope>
    <source>
        <tissue evidence="1">Shoot tissue taken approximately 20 cm above the soil surface</tissue>
    </source>
</reference>
<sequence>MVRRPQFDHWSGTSLLTIGMQELQPRCTGPRLPPVLQSSERGV</sequence>
<accession>A0A0A9GFS3</accession>
<protein>
    <submittedName>
        <fullName evidence="1">Uncharacterized protein</fullName>
    </submittedName>
</protein>